<dbReference type="Ensembl" id="ENSEBUT00000000361.1">
    <property type="protein sequence ID" value="ENSEBUP00000000072.1"/>
    <property type="gene ID" value="ENSEBUG00000000305.1"/>
</dbReference>
<evidence type="ECO:0000313" key="10">
    <source>
        <dbReference type="Ensembl" id="ENSEBUP00000000072.1"/>
    </source>
</evidence>
<dbReference type="Pfam" id="PF00291">
    <property type="entry name" value="PALP"/>
    <property type="match status" value="1"/>
</dbReference>
<dbReference type="GO" id="GO:0006567">
    <property type="term" value="P:L-threonine catabolic process"/>
    <property type="evidence" value="ECO:0007669"/>
    <property type="project" value="TreeGrafter"/>
</dbReference>
<evidence type="ECO:0000256" key="3">
    <source>
        <dbReference type="ARBA" id="ARBA00012093"/>
    </source>
</evidence>
<keyword evidence="4" id="KW-0663">Pyridoxal phosphate</keyword>
<protein>
    <recommendedName>
        <fullName evidence="3">L-serine ammonia-lyase</fullName>
        <ecNumber evidence="3">4.3.1.17</ecNumber>
    </recommendedName>
    <alternativeName>
        <fullName evidence="6">L-serine deaminase</fullName>
    </alternativeName>
    <alternativeName>
        <fullName evidence="7">L-threonine dehydratase</fullName>
    </alternativeName>
</protein>
<accession>A0A8C4MZY5</accession>
<dbReference type="PANTHER" id="PTHR48078:SF2">
    <property type="entry name" value="CATABOLIC L-SERINE_THREONINE DEHYDRATASE"/>
    <property type="match status" value="1"/>
</dbReference>
<dbReference type="AlphaFoldDB" id="A0A8C4MZY5"/>
<dbReference type="EC" id="4.3.1.17" evidence="3"/>
<comment type="catalytic activity">
    <reaction evidence="8">
        <text>L-serine = pyruvate + NH4(+)</text>
        <dbReference type="Rhea" id="RHEA:19169"/>
        <dbReference type="ChEBI" id="CHEBI:15361"/>
        <dbReference type="ChEBI" id="CHEBI:28938"/>
        <dbReference type="ChEBI" id="CHEBI:33384"/>
        <dbReference type="EC" id="4.3.1.17"/>
    </reaction>
</comment>
<evidence type="ECO:0000256" key="6">
    <source>
        <dbReference type="ARBA" id="ARBA00041766"/>
    </source>
</evidence>
<dbReference type="Proteomes" id="UP000694388">
    <property type="component" value="Unplaced"/>
</dbReference>
<proteinExistence type="inferred from homology"/>
<comment type="cofactor">
    <cofactor evidence="1">
        <name>pyridoxal 5'-phosphate</name>
        <dbReference type="ChEBI" id="CHEBI:597326"/>
    </cofactor>
</comment>
<dbReference type="InterPro" id="IPR036052">
    <property type="entry name" value="TrpB-like_PALP_sf"/>
</dbReference>
<reference evidence="10" key="2">
    <citation type="submission" date="2025-09" db="UniProtKB">
        <authorList>
            <consortium name="Ensembl"/>
        </authorList>
    </citation>
    <scope>IDENTIFICATION</scope>
</reference>
<dbReference type="GO" id="GO:0004794">
    <property type="term" value="F:threonine deaminase activity"/>
    <property type="evidence" value="ECO:0007669"/>
    <property type="project" value="TreeGrafter"/>
</dbReference>
<dbReference type="Gene3D" id="3.40.50.1100">
    <property type="match status" value="1"/>
</dbReference>
<dbReference type="GO" id="GO:0006565">
    <property type="term" value="P:L-serine catabolic process"/>
    <property type="evidence" value="ECO:0007669"/>
    <property type="project" value="TreeGrafter"/>
</dbReference>
<dbReference type="InterPro" id="IPR001926">
    <property type="entry name" value="TrpB-like_PALP"/>
</dbReference>
<dbReference type="SUPFAM" id="SSF53686">
    <property type="entry name" value="Tryptophan synthase beta subunit-like PLP-dependent enzymes"/>
    <property type="match status" value="1"/>
</dbReference>
<dbReference type="GO" id="GO:0009097">
    <property type="term" value="P:isoleucine biosynthetic process"/>
    <property type="evidence" value="ECO:0007669"/>
    <property type="project" value="TreeGrafter"/>
</dbReference>
<evidence type="ECO:0000256" key="8">
    <source>
        <dbReference type="ARBA" id="ARBA00049406"/>
    </source>
</evidence>
<name>A0A8C4MZY5_EPTBU</name>
<evidence type="ECO:0000256" key="5">
    <source>
        <dbReference type="ARBA" id="ARBA00023239"/>
    </source>
</evidence>
<evidence type="ECO:0000313" key="11">
    <source>
        <dbReference type="Proteomes" id="UP000694388"/>
    </source>
</evidence>
<dbReference type="GeneTree" id="ENSGT00940000160172"/>
<dbReference type="PANTHER" id="PTHR48078">
    <property type="entry name" value="THREONINE DEHYDRATASE, MITOCHONDRIAL-RELATED"/>
    <property type="match status" value="1"/>
</dbReference>
<sequence>KVYVLILQLNHASRTHRVVCFHAQIWNTANEMALRIAKEESCTYVHPFDDCLLWEGHMSLVRELKATMHSQPGAIVLSVGGGGLLCGVIQGLREVGWENVPIIAMETEGTKSLNAAMMAGKLVTLPDITSVATTLGVKCVAEQAFHLATQHRVNSVVVSDKQAVSAICRFTDDEKMLVEPACGTALAAIYEDVAKKLQLSGKLDHDLTCIVVLVCGGSNVTLGQLEAWKDEFGIIST</sequence>
<comment type="similarity">
    <text evidence="2">Belongs to the serine/threonine dehydratase family.</text>
</comment>
<keyword evidence="5" id="KW-0456">Lyase</keyword>
<evidence type="ECO:0000256" key="1">
    <source>
        <dbReference type="ARBA" id="ARBA00001933"/>
    </source>
</evidence>
<reference evidence="10" key="1">
    <citation type="submission" date="2025-08" db="UniProtKB">
        <authorList>
            <consortium name="Ensembl"/>
        </authorList>
    </citation>
    <scope>IDENTIFICATION</scope>
</reference>
<evidence type="ECO:0000256" key="4">
    <source>
        <dbReference type="ARBA" id="ARBA00022898"/>
    </source>
</evidence>
<keyword evidence="11" id="KW-1185">Reference proteome</keyword>
<evidence type="ECO:0000256" key="2">
    <source>
        <dbReference type="ARBA" id="ARBA00010869"/>
    </source>
</evidence>
<dbReference type="InterPro" id="IPR050147">
    <property type="entry name" value="Ser/Thr_Dehydratase"/>
</dbReference>
<evidence type="ECO:0000256" key="7">
    <source>
        <dbReference type="ARBA" id="ARBA00042605"/>
    </source>
</evidence>
<feature type="domain" description="Tryptophan synthase beta chain-like PALP" evidence="9">
    <location>
        <begin position="23"/>
        <end position="216"/>
    </location>
</feature>
<evidence type="ECO:0000259" key="9">
    <source>
        <dbReference type="Pfam" id="PF00291"/>
    </source>
</evidence>
<organism evidence="10 11">
    <name type="scientific">Eptatretus burgeri</name>
    <name type="common">Inshore hagfish</name>
    <dbReference type="NCBI Taxonomy" id="7764"/>
    <lineage>
        <taxon>Eukaryota</taxon>
        <taxon>Metazoa</taxon>
        <taxon>Chordata</taxon>
        <taxon>Craniata</taxon>
        <taxon>Vertebrata</taxon>
        <taxon>Cyclostomata</taxon>
        <taxon>Myxini</taxon>
        <taxon>Myxiniformes</taxon>
        <taxon>Myxinidae</taxon>
        <taxon>Eptatretinae</taxon>
        <taxon>Eptatretus</taxon>
    </lineage>
</organism>
<dbReference type="GO" id="GO:0003941">
    <property type="term" value="F:L-serine ammonia-lyase activity"/>
    <property type="evidence" value="ECO:0007669"/>
    <property type="project" value="UniProtKB-EC"/>
</dbReference>